<gene>
    <name evidence="2" type="ORF">F444_13379</name>
</gene>
<dbReference type="EMBL" id="ANJA01002410">
    <property type="protein sequence ID" value="ETO70138.1"/>
    <property type="molecule type" value="Genomic_DNA"/>
</dbReference>
<reference evidence="2 3" key="1">
    <citation type="submission" date="2013-11" db="EMBL/GenBank/DDBJ databases">
        <title>The Genome Sequence of Phytophthora parasitica P1976.</title>
        <authorList>
            <consortium name="The Broad Institute Genomics Platform"/>
            <person name="Russ C."/>
            <person name="Tyler B."/>
            <person name="Panabieres F."/>
            <person name="Shan W."/>
            <person name="Tripathy S."/>
            <person name="Grunwald N."/>
            <person name="Machado M."/>
            <person name="Johnson C.S."/>
            <person name="Walker B."/>
            <person name="Young S."/>
            <person name="Zeng Q."/>
            <person name="Gargeya S."/>
            <person name="Fitzgerald M."/>
            <person name="Haas B."/>
            <person name="Abouelleil A."/>
            <person name="Allen A.W."/>
            <person name="Alvarado L."/>
            <person name="Arachchi H.M."/>
            <person name="Berlin A.M."/>
            <person name="Chapman S.B."/>
            <person name="Gainer-Dewar J."/>
            <person name="Goldberg J."/>
            <person name="Griggs A."/>
            <person name="Gujja S."/>
            <person name="Hansen M."/>
            <person name="Howarth C."/>
            <person name="Imamovic A."/>
            <person name="Ireland A."/>
            <person name="Larimer J."/>
            <person name="McCowan C."/>
            <person name="Murphy C."/>
            <person name="Pearson M."/>
            <person name="Poon T.W."/>
            <person name="Priest M."/>
            <person name="Roberts A."/>
            <person name="Saif S."/>
            <person name="Shea T."/>
            <person name="Sisk P."/>
            <person name="Sykes S."/>
            <person name="Wortman J."/>
            <person name="Nusbaum C."/>
            <person name="Birren B."/>
        </authorList>
    </citation>
    <scope>NUCLEOTIDE SEQUENCE [LARGE SCALE GENOMIC DNA]</scope>
    <source>
        <strain evidence="2 3">P1976</strain>
    </source>
</reference>
<feature type="compositionally biased region" description="Basic and acidic residues" evidence="1">
    <location>
        <begin position="53"/>
        <end position="64"/>
    </location>
</feature>
<name>A0A080ZU27_PHYNI</name>
<sequence length="446" mass="50081">MASQLEALTLPPCPALDTFDGDFVLSEFLLEMEELDRAQASPSQSIANSKRRREPEINMEPEAKKIKHTKSEISTNPLPRKRRNSSWLRRKQELLALRNESETLETTLALLEAQQAESVLEPQSKSLTENQELWKSVAAIARQECRNSQEENARLKSKLQTCTYALKMLQTQVIQAHSRQQEQQYSKTAFENAVRVGIIMSRRLYSDDSGIFDMLESKLEARLFELDVIARTAHQPLLQGASERVQVCREDGRDAAAAVEFKHTRLLPFGHDTTAKTIWEIIELGGLITDRHFRVARRSNDMVGMASRFTIPLDRGKCNTVNVDVHAVAKRFAGPVGMVVLVESRSEWSMNHPNASGWKQVTEEAGWVAVNEHPQQSEGAMQHACQLQTSMKLRPDASDVGGCGSTRPTFTGHIGDVVIPSFREILSSHHQSVENFLLDSSRAIKA</sequence>
<evidence type="ECO:0000256" key="1">
    <source>
        <dbReference type="SAM" id="MobiDB-lite"/>
    </source>
</evidence>
<comment type="caution">
    <text evidence="2">The sequence shown here is derived from an EMBL/GenBank/DDBJ whole genome shotgun (WGS) entry which is preliminary data.</text>
</comment>
<evidence type="ECO:0000313" key="3">
    <source>
        <dbReference type="Proteomes" id="UP000028582"/>
    </source>
</evidence>
<organism evidence="2 3">
    <name type="scientific">Phytophthora nicotianae P1976</name>
    <dbReference type="NCBI Taxonomy" id="1317066"/>
    <lineage>
        <taxon>Eukaryota</taxon>
        <taxon>Sar</taxon>
        <taxon>Stramenopiles</taxon>
        <taxon>Oomycota</taxon>
        <taxon>Peronosporomycetes</taxon>
        <taxon>Peronosporales</taxon>
        <taxon>Peronosporaceae</taxon>
        <taxon>Phytophthora</taxon>
    </lineage>
</organism>
<dbReference type="Proteomes" id="UP000028582">
    <property type="component" value="Unassembled WGS sequence"/>
</dbReference>
<protein>
    <submittedName>
        <fullName evidence="2">Uncharacterized protein</fullName>
    </submittedName>
</protein>
<accession>A0A080ZU27</accession>
<evidence type="ECO:0000313" key="2">
    <source>
        <dbReference type="EMBL" id="ETO70138.1"/>
    </source>
</evidence>
<feature type="region of interest" description="Disordered" evidence="1">
    <location>
        <begin position="36"/>
        <end position="85"/>
    </location>
</feature>
<dbReference type="AlphaFoldDB" id="A0A080ZU27"/>
<dbReference type="OrthoDB" id="99873at2759"/>
<proteinExistence type="predicted"/>